<feature type="region of interest" description="Disordered" evidence="1">
    <location>
        <begin position="1"/>
        <end position="32"/>
    </location>
</feature>
<evidence type="ECO:0000313" key="3">
    <source>
        <dbReference type="Proteomes" id="UP000245783"/>
    </source>
</evidence>
<sequence>MLIRVEKSPSTSAEGNAHPAPAELCRPSQASSPKPVLAGRACALAEVLSDFHPPLAQIRSTSFQQQSRDVARQASLGRVEVPSAFVYHGSDISARTQLWPPLEIGQKDRGASYVQRSAAHAGVQDVPNDDRRALRGTQRERCAARDSWTGSREYRLYQGWREAALRGEQASGVNAERVCAGAGAPCSTPTHLFHLSILIQRPSELDRIQKALLGAVLKREQLLDVHHLCSRSRELDPTVI</sequence>
<dbReference type="InParanoid" id="A0A316VLZ7"/>
<proteinExistence type="predicted"/>
<keyword evidence="3" id="KW-1185">Reference proteome</keyword>
<protein>
    <submittedName>
        <fullName evidence="2">Uncharacterized protein</fullName>
    </submittedName>
</protein>
<dbReference type="RefSeq" id="XP_025365809.1">
    <property type="nucleotide sequence ID" value="XM_025510040.1"/>
</dbReference>
<gene>
    <name evidence="2" type="ORF">IE81DRAFT_105559</name>
</gene>
<dbReference type="Proteomes" id="UP000245783">
    <property type="component" value="Unassembled WGS sequence"/>
</dbReference>
<dbReference type="AlphaFoldDB" id="A0A316VLZ7"/>
<dbReference type="EMBL" id="KZ819581">
    <property type="protein sequence ID" value="PWN38649.1"/>
    <property type="molecule type" value="Genomic_DNA"/>
</dbReference>
<reference evidence="2 3" key="1">
    <citation type="journal article" date="2018" name="Mol. Biol. Evol.">
        <title>Broad Genomic Sampling Reveals a Smut Pathogenic Ancestry of the Fungal Clade Ustilaginomycotina.</title>
        <authorList>
            <person name="Kijpornyongpan T."/>
            <person name="Mondo S.J."/>
            <person name="Barry K."/>
            <person name="Sandor L."/>
            <person name="Lee J."/>
            <person name="Lipzen A."/>
            <person name="Pangilinan J."/>
            <person name="LaButti K."/>
            <person name="Hainaut M."/>
            <person name="Henrissat B."/>
            <person name="Grigoriev I.V."/>
            <person name="Spatafora J.W."/>
            <person name="Aime M.C."/>
        </authorList>
    </citation>
    <scope>NUCLEOTIDE SEQUENCE [LARGE SCALE GENOMIC DNA]</scope>
    <source>
        <strain evidence="2 3">MCA 4658</strain>
    </source>
</reference>
<evidence type="ECO:0000313" key="2">
    <source>
        <dbReference type="EMBL" id="PWN38649.1"/>
    </source>
</evidence>
<accession>A0A316VLZ7</accession>
<evidence type="ECO:0000256" key="1">
    <source>
        <dbReference type="SAM" id="MobiDB-lite"/>
    </source>
</evidence>
<dbReference type="GeneID" id="37031910"/>
<organism evidence="2 3">
    <name type="scientific">Ceraceosorus guamensis</name>
    <dbReference type="NCBI Taxonomy" id="1522189"/>
    <lineage>
        <taxon>Eukaryota</taxon>
        <taxon>Fungi</taxon>
        <taxon>Dikarya</taxon>
        <taxon>Basidiomycota</taxon>
        <taxon>Ustilaginomycotina</taxon>
        <taxon>Exobasidiomycetes</taxon>
        <taxon>Ceraceosorales</taxon>
        <taxon>Ceraceosoraceae</taxon>
        <taxon>Ceraceosorus</taxon>
    </lineage>
</organism>
<name>A0A316VLZ7_9BASI</name>